<protein>
    <submittedName>
        <fullName evidence="2">Uncharacterized protein</fullName>
    </submittedName>
</protein>
<gene>
    <name evidence="2" type="ORF">HMN09_00922800</name>
</gene>
<evidence type="ECO:0000256" key="1">
    <source>
        <dbReference type="SAM" id="MobiDB-lite"/>
    </source>
</evidence>
<feature type="region of interest" description="Disordered" evidence="1">
    <location>
        <begin position="1"/>
        <end position="32"/>
    </location>
</feature>
<feature type="region of interest" description="Disordered" evidence="1">
    <location>
        <begin position="52"/>
        <end position="105"/>
    </location>
</feature>
<organism evidence="2 3">
    <name type="scientific">Mycena chlorophos</name>
    <name type="common">Agaric fungus</name>
    <name type="synonym">Agaricus chlorophos</name>
    <dbReference type="NCBI Taxonomy" id="658473"/>
    <lineage>
        <taxon>Eukaryota</taxon>
        <taxon>Fungi</taxon>
        <taxon>Dikarya</taxon>
        <taxon>Basidiomycota</taxon>
        <taxon>Agaricomycotina</taxon>
        <taxon>Agaricomycetes</taxon>
        <taxon>Agaricomycetidae</taxon>
        <taxon>Agaricales</taxon>
        <taxon>Marasmiineae</taxon>
        <taxon>Mycenaceae</taxon>
        <taxon>Mycena</taxon>
    </lineage>
</organism>
<reference evidence="2" key="1">
    <citation type="submission" date="2020-05" db="EMBL/GenBank/DDBJ databases">
        <title>Mycena genomes resolve the evolution of fungal bioluminescence.</title>
        <authorList>
            <person name="Tsai I.J."/>
        </authorList>
    </citation>
    <scope>NUCLEOTIDE SEQUENCE</scope>
    <source>
        <strain evidence="2">110903Hualien_Pintung</strain>
    </source>
</reference>
<accession>A0A8H6W3I7</accession>
<evidence type="ECO:0000313" key="3">
    <source>
        <dbReference type="Proteomes" id="UP000613580"/>
    </source>
</evidence>
<name>A0A8H6W3I7_MYCCL</name>
<evidence type="ECO:0000313" key="2">
    <source>
        <dbReference type="EMBL" id="KAF7300393.1"/>
    </source>
</evidence>
<dbReference type="EMBL" id="JACAZE010000013">
    <property type="protein sequence ID" value="KAF7300393.1"/>
    <property type="molecule type" value="Genomic_DNA"/>
</dbReference>
<dbReference type="OrthoDB" id="3253621at2759"/>
<keyword evidence="3" id="KW-1185">Reference proteome</keyword>
<dbReference type="Proteomes" id="UP000613580">
    <property type="component" value="Unassembled WGS sequence"/>
</dbReference>
<proteinExistence type="predicted"/>
<dbReference type="Gene3D" id="3.60.130.30">
    <property type="match status" value="1"/>
</dbReference>
<dbReference type="AlphaFoldDB" id="A0A8H6W3I7"/>
<sequence length="430" mass="47576">MAFDAARPLLRALEREQDAQPDVESEDDCLSDDDLDELLQLASGDVAALLEGSSGPKRAHTEAHLAAPCGSMSKRPRLDTHPAPSRSGSHRRRSAKREQTLATQGHIPRPKAVERHVKTANLTTTDLQPNGLPTTSGAYVAKLEDAAELYGGKKARSLAEYLSMGFEVVKTGSNNSQLLVDRAKRVFGAFVAAPKDPTYAHDAAAAYEELEDARRNGKIPASSHRRGRYPAVNVVEQLLNSKYFKRLASFMDASFAAFAPKLHRYYADYNHKLSFLKLPRHRPFPASVFCAACFNFGPRVRTYKHRDILNLPFGWCAIISLGKFDATKGGHLVLWDLKLLIEFPPGSLILIPSATLAHSNVPIESHEHRASFTQFTAGGLFRFVDNDFRTDETFAEEDPAGFEAMLAGRGARWEMGLNLWSTVDELLETE</sequence>
<feature type="compositionally biased region" description="Acidic residues" evidence="1">
    <location>
        <begin position="19"/>
        <end position="32"/>
    </location>
</feature>
<comment type="caution">
    <text evidence="2">The sequence shown here is derived from an EMBL/GenBank/DDBJ whole genome shotgun (WGS) entry which is preliminary data.</text>
</comment>